<evidence type="ECO:0000313" key="4">
    <source>
        <dbReference type="Proteomes" id="UP000324222"/>
    </source>
</evidence>
<accession>A0A5B7CYR9</accession>
<keyword evidence="2" id="KW-0472">Membrane</keyword>
<gene>
    <name evidence="3" type="ORF">E2C01_007183</name>
</gene>
<name>A0A5B7CYR9_PORTR</name>
<evidence type="ECO:0000313" key="3">
    <source>
        <dbReference type="EMBL" id="MPC14418.1"/>
    </source>
</evidence>
<evidence type="ECO:0000256" key="1">
    <source>
        <dbReference type="SAM" id="MobiDB-lite"/>
    </source>
</evidence>
<dbReference type="AlphaFoldDB" id="A0A5B7CYR9"/>
<proteinExistence type="predicted"/>
<comment type="caution">
    <text evidence="3">The sequence shown here is derived from an EMBL/GenBank/DDBJ whole genome shotgun (WGS) entry which is preliminary data.</text>
</comment>
<reference evidence="3 4" key="1">
    <citation type="submission" date="2019-05" db="EMBL/GenBank/DDBJ databases">
        <title>Another draft genome of Portunus trituberculatus and its Hox gene families provides insights of decapod evolution.</title>
        <authorList>
            <person name="Jeong J.-H."/>
            <person name="Song I."/>
            <person name="Kim S."/>
            <person name="Choi T."/>
            <person name="Kim D."/>
            <person name="Ryu S."/>
            <person name="Kim W."/>
        </authorList>
    </citation>
    <scope>NUCLEOTIDE SEQUENCE [LARGE SCALE GENOMIC DNA]</scope>
    <source>
        <tissue evidence="3">Muscle</tissue>
    </source>
</reference>
<keyword evidence="4" id="KW-1185">Reference proteome</keyword>
<evidence type="ECO:0000256" key="2">
    <source>
        <dbReference type="SAM" id="Phobius"/>
    </source>
</evidence>
<keyword evidence="2" id="KW-1133">Transmembrane helix</keyword>
<sequence>MVAETESEGQEAVSSTAIHRPNQRWRSRKRVTAVMTTQLLVHMWESRGSWRCGDGGVATVEVEAAAVIVVVVVVVVVAVVTK</sequence>
<protein>
    <submittedName>
        <fullName evidence="3">Uncharacterized protein</fullName>
    </submittedName>
</protein>
<keyword evidence="2" id="KW-0812">Transmembrane</keyword>
<dbReference type="EMBL" id="VSRR010000350">
    <property type="protein sequence ID" value="MPC14418.1"/>
    <property type="molecule type" value="Genomic_DNA"/>
</dbReference>
<organism evidence="3 4">
    <name type="scientific">Portunus trituberculatus</name>
    <name type="common">Swimming crab</name>
    <name type="synonym">Neptunus trituberculatus</name>
    <dbReference type="NCBI Taxonomy" id="210409"/>
    <lineage>
        <taxon>Eukaryota</taxon>
        <taxon>Metazoa</taxon>
        <taxon>Ecdysozoa</taxon>
        <taxon>Arthropoda</taxon>
        <taxon>Crustacea</taxon>
        <taxon>Multicrustacea</taxon>
        <taxon>Malacostraca</taxon>
        <taxon>Eumalacostraca</taxon>
        <taxon>Eucarida</taxon>
        <taxon>Decapoda</taxon>
        <taxon>Pleocyemata</taxon>
        <taxon>Brachyura</taxon>
        <taxon>Eubrachyura</taxon>
        <taxon>Portunoidea</taxon>
        <taxon>Portunidae</taxon>
        <taxon>Portuninae</taxon>
        <taxon>Portunus</taxon>
    </lineage>
</organism>
<dbReference type="Proteomes" id="UP000324222">
    <property type="component" value="Unassembled WGS sequence"/>
</dbReference>
<feature type="transmembrane region" description="Helical" evidence="2">
    <location>
        <begin position="64"/>
        <end position="81"/>
    </location>
</feature>
<feature type="region of interest" description="Disordered" evidence="1">
    <location>
        <begin position="1"/>
        <end position="24"/>
    </location>
</feature>